<gene>
    <name evidence="3" type="ORF">SAMN05421731_10721</name>
</gene>
<evidence type="ECO:0008006" key="5">
    <source>
        <dbReference type="Google" id="ProtNLM"/>
    </source>
</evidence>
<dbReference type="AlphaFoldDB" id="A0A240EB67"/>
<feature type="signal peptide" evidence="2">
    <location>
        <begin position="1"/>
        <end position="21"/>
    </location>
</feature>
<proteinExistence type="predicted"/>
<sequence length="68" mass="7558">MIYKAILTTSIALAGLTTAYAHEDKKAHSHDTHAGQHEHAAHTDHKQSSNKDNKNKDKPKAETKQTQK</sequence>
<dbReference type="Proteomes" id="UP000219042">
    <property type="component" value="Unassembled WGS sequence"/>
</dbReference>
<evidence type="ECO:0000313" key="3">
    <source>
        <dbReference type="EMBL" id="SNX45934.1"/>
    </source>
</evidence>
<keyword evidence="2" id="KW-0732">Signal</keyword>
<feature type="chain" id="PRO_5012308895" description="Pentapeptide MXKDX repeat protein" evidence="2">
    <location>
        <begin position="22"/>
        <end position="68"/>
    </location>
</feature>
<evidence type="ECO:0000256" key="1">
    <source>
        <dbReference type="SAM" id="MobiDB-lite"/>
    </source>
</evidence>
<reference evidence="4" key="1">
    <citation type="submission" date="2016-09" db="EMBL/GenBank/DDBJ databases">
        <authorList>
            <person name="Varghese N."/>
            <person name="Submissions S."/>
        </authorList>
    </citation>
    <scope>NUCLEOTIDE SEQUENCE [LARGE SCALE GENOMIC DNA]</scope>
    <source>
        <strain evidence="4">ANC 4466</strain>
    </source>
</reference>
<dbReference type="RefSeq" id="WP_097079695.1">
    <property type="nucleotide sequence ID" value="NZ_BAABHT010000016.1"/>
</dbReference>
<protein>
    <recommendedName>
        <fullName evidence="5">Pentapeptide MXKDX repeat protein</fullName>
    </recommendedName>
</protein>
<feature type="region of interest" description="Disordered" evidence="1">
    <location>
        <begin position="23"/>
        <end position="68"/>
    </location>
</feature>
<accession>A0A240EB67</accession>
<evidence type="ECO:0000313" key="4">
    <source>
        <dbReference type="Proteomes" id="UP000219042"/>
    </source>
</evidence>
<organism evidence="3 4">
    <name type="scientific">Acinetobacter puyangensis</name>
    <dbReference type="NCBI Taxonomy" id="1096779"/>
    <lineage>
        <taxon>Bacteria</taxon>
        <taxon>Pseudomonadati</taxon>
        <taxon>Pseudomonadota</taxon>
        <taxon>Gammaproteobacteria</taxon>
        <taxon>Moraxellales</taxon>
        <taxon>Moraxellaceae</taxon>
        <taxon>Acinetobacter</taxon>
    </lineage>
</organism>
<dbReference type="EMBL" id="OANT01000007">
    <property type="protein sequence ID" value="SNX45934.1"/>
    <property type="molecule type" value="Genomic_DNA"/>
</dbReference>
<name>A0A240EB67_9GAMM</name>
<evidence type="ECO:0000256" key="2">
    <source>
        <dbReference type="SAM" id="SignalP"/>
    </source>
</evidence>
<keyword evidence="4" id="KW-1185">Reference proteome</keyword>